<gene>
    <name evidence="2" type="ORF">BpHYR1_030697</name>
</gene>
<reference evidence="2 3" key="1">
    <citation type="journal article" date="2018" name="Sci. Rep.">
        <title>Genomic signatures of local adaptation to the degree of environmental predictability in rotifers.</title>
        <authorList>
            <person name="Franch-Gras L."/>
            <person name="Hahn C."/>
            <person name="Garcia-Roger E.M."/>
            <person name="Carmona M.J."/>
            <person name="Serra M."/>
            <person name="Gomez A."/>
        </authorList>
    </citation>
    <scope>NUCLEOTIDE SEQUENCE [LARGE SCALE GENOMIC DNA]</scope>
    <source>
        <strain evidence="2">HYR1</strain>
    </source>
</reference>
<proteinExistence type="predicted"/>
<keyword evidence="1" id="KW-0472">Membrane</keyword>
<keyword evidence="1" id="KW-1133">Transmembrane helix</keyword>
<comment type="caution">
    <text evidence="2">The sequence shown here is derived from an EMBL/GenBank/DDBJ whole genome shotgun (WGS) entry which is preliminary data.</text>
</comment>
<protein>
    <submittedName>
        <fullName evidence="2">Uncharacterized protein</fullName>
    </submittedName>
</protein>
<dbReference type="AlphaFoldDB" id="A0A3M7SFQ4"/>
<keyword evidence="3" id="KW-1185">Reference proteome</keyword>
<name>A0A3M7SFQ4_BRAPC</name>
<evidence type="ECO:0000256" key="1">
    <source>
        <dbReference type="SAM" id="Phobius"/>
    </source>
</evidence>
<organism evidence="2 3">
    <name type="scientific">Brachionus plicatilis</name>
    <name type="common">Marine rotifer</name>
    <name type="synonym">Brachionus muelleri</name>
    <dbReference type="NCBI Taxonomy" id="10195"/>
    <lineage>
        <taxon>Eukaryota</taxon>
        <taxon>Metazoa</taxon>
        <taxon>Spiralia</taxon>
        <taxon>Gnathifera</taxon>
        <taxon>Rotifera</taxon>
        <taxon>Eurotatoria</taxon>
        <taxon>Monogononta</taxon>
        <taxon>Pseudotrocha</taxon>
        <taxon>Ploima</taxon>
        <taxon>Brachionidae</taxon>
        <taxon>Brachionus</taxon>
    </lineage>
</organism>
<accession>A0A3M7SFQ4</accession>
<sequence>MCNWVKTEREEGMRRIKMLLTASQSKLKVFLKMKWPKTNFQPATENGQNLQEQVVVPTASNEQTNEQLNIVHGVFESEPSVLNLVENCPAQRPRGRPYKNPISDQISFFFSSRKMNLVSPKDTLKRISYVKTLKSLGFTRVKGRGLLPRGSVFEFEFKQIFYLRSVLIPKLNKNADISLLNIVILKQYAWSFEKKHAMELGYQHKILVGKLKYENKLDIACQFLKKTSKFLNIFLTFIFTTIYHKIFYTLY</sequence>
<dbReference type="Proteomes" id="UP000276133">
    <property type="component" value="Unassembled WGS sequence"/>
</dbReference>
<evidence type="ECO:0000313" key="2">
    <source>
        <dbReference type="EMBL" id="RNA34592.1"/>
    </source>
</evidence>
<keyword evidence="1" id="KW-0812">Transmembrane</keyword>
<dbReference type="EMBL" id="REGN01001449">
    <property type="protein sequence ID" value="RNA34592.1"/>
    <property type="molecule type" value="Genomic_DNA"/>
</dbReference>
<feature type="transmembrane region" description="Helical" evidence="1">
    <location>
        <begin position="230"/>
        <end position="248"/>
    </location>
</feature>
<evidence type="ECO:0000313" key="3">
    <source>
        <dbReference type="Proteomes" id="UP000276133"/>
    </source>
</evidence>